<evidence type="ECO:0000256" key="1">
    <source>
        <dbReference type="SAM" id="SignalP"/>
    </source>
</evidence>
<dbReference type="Pfam" id="PF13715">
    <property type="entry name" value="CarbopepD_reg_2"/>
    <property type="match status" value="1"/>
</dbReference>
<dbReference type="InterPro" id="IPR043741">
    <property type="entry name" value="DUF5686"/>
</dbReference>
<comment type="caution">
    <text evidence="2">The sequence shown here is derived from an EMBL/GenBank/DDBJ whole genome shotgun (WGS) entry which is preliminary data.</text>
</comment>
<dbReference type="SUPFAM" id="SSF49464">
    <property type="entry name" value="Carboxypeptidase regulatory domain-like"/>
    <property type="match status" value="1"/>
</dbReference>
<protein>
    <submittedName>
        <fullName evidence="2">Carboxypeptidase-like regulatory domain-containing protein</fullName>
    </submittedName>
</protein>
<name>A0ABX0A1Y2_9BACT</name>
<evidence type="ECO:0000313" key="2">
    <source>
        <dbReference type="EMBL" id="NCI51215.1"/>
    </source>
</evidence>
<keyword evidence="1" id="KW-0732">Signal</keyword>
<dbReference type="Gene3D" id="2.60.40.1120">
    <property type="entry name" value="Carboxypeptidase-like, regulatory domain"/>
    <property type="match status" value="1"/>
</dbReference>
<organism evidence="2 3">
    <name type="scientific">Sediminibacterium roseum</name>
    <dbReference type="NCBI Taxonomy" id="1978412"/>
    <lineage>
        <taxon>Bacteria</taxon>
        <taxon>Pseudomonadati</taxon>
        <taxon>Bacteroidota</taxon>
        <taxon>Chitinophagia</taxon>
        <taxon>Chitinophagales</taxon>
        <taxon>Chitinophagaceae</taxon>
        <taxon>Sediminibacterium</taxon>
    </lineage>
</organism>
<dbReference type="PROSITE" id="PS00221">
    <property type="entry name" value="MIP"/>
    <property type="match status" value="1"/>
</dbReference>
<feature type="chain" id="PRO_5045696140" evidence="1">
    <location>
        <begin position="20"/>
        <end position="814"/>
    </location>
</feature>
<sequence length="814" mass="92423">MKQLLTLSTAIVAFISVHAATISGTIKDKKGNLLPFSSILVKGTTQGASANSKGQYSLQLNAGEYTLVAQFIGYQTEEKKIKVGRNDELIDFELEQQQYNLKDVVVKSGGEDPAYEIIRKTIAKREEHLKELKKFQCEVYIKGQMQLRNFPKTFFGQKVDFEDGDTSKRKMLFLSETVARYSVLEPGTQKVEVISTKVSGRSSGFGLSDPQIISFYQNNISVGEGLNPRGFISPIASGALSFYRYKFEGTFYENGKEISRIKVIPRRTYEPLFSGYINIIEDEWRLQSVDLLLLREQQMQYLDTLRIQQLYVPSGKTWVIKNQLIYPAGKLFGFDFFGTFVQVYDKFDMEPAFKPKFFDHTVIKFYDSSNKKTSAYWDSIRPLPLLAEEQRDYKRKDSLEQARKDPRYLDSLDRKRNKITLGGLLFTGQSYSVRKRKEFISFDALISTLNYNTVEGAVFNFSPRYSRRYEGRKFLSVTPDIRYAITSGHLNPSVSVGYGFGKKYLQTINVSGGRQVLQFNNAGSITPRINTIKTLLNEYNYMKIYEANFFRASYGSSIGNGLSFTASFQFQDRLPLENLADPVKWKDFEGRSFTPNYPTEIAATNMVRNQASSFSLGVTWRPGMDYIELPDRKFGIGSKYPTISALVTKGVNGLLGSDVDYTKWRVTVSDELDLKLGGKFNYNVGFSGFFDAAKTYIPDYIHYLGNQTIFASRELASFQLAPYYKYSNTSKFNIAAHAEYHLNGLLTNKIPYFKKLNWFLVGGVNALHVDKAADYVEVSVGLENILKVLRVDFVQGFEKGGGRPSGIRIAAPLF</sequence>
<keyword evidence="3" id="KW-1185">Reference proteome</keyword>
<gene>
    <name evidence="2" type="ORF">GWC95_14880</name>
</gene>
<proteinExistence type="predicted"/>
<dbReference type="InterPro" id="IPR008969">
    <property type="entry name" value="CarboxyPept-like_regulatory"/>
</dbReference>
<reference evidence="2 3" key="1">
    <citation type="submission" date="2020-01" db="EMBL/GenBank/DDBJ databases">
        <title>Genome analysis.</title>
        <authorList>
            <person name="Wu S."/>
            <person name="Wang G."/>
        </authorList>
    </citation>
    <scope>NUCLEOTIDE SEQUENCE [LARGE SCALE GENOMIC DNA]</scope>
    <source>
        <strain evidence="2 3">SYL130</strain>
    </source>
</reference>
<accession>A0ABX0A1Y2</accession>
<dbReference type="EMBL" id="JAACJS010000015">
    <property type="protein sequence ID" value="NCI51215.1"/>
    <property type="molecule type" value="Genomic_DNA"/>
</dbReference>
<evidence type="ECO:0000313" key="3">
    <source>
        <dbReference type="Proteomes" id="UP000753802"/>
    </source>
</evidence>
<dbReference type="InterPro" id="IPR022357">
    <property type="entry name" value="MIP_CS"/>
</dbReference>
<dbReference type="Proteomes" id="UP000753802">
    <property type="component" value="Unassembled WGS sequence"/>
</dbReference>
<dbReference type="RefSeq" id="WP_161819505.1">
    <property type="nucleotide sequence ID" value="NZ_JAACJS010000015.1"/>
</dbReference>
<dbReference type="Pfam" id="PF18939">
    <property type="entry name" value="DUF5686"/>
    <property type="match status" value="1"/>
</dbReference>
<feature type="signal peptide" evidence="1">
    <location>
        <begin position="1"/>
        <end position="19"/>
    </location>
</feature>